<dbReference type="PROSITE" id="PS50011">
    <property type="entry name" value="PROTEIN_KINASE_DOM"/>
    <property type="match status" value="1"/>
</dbReference>
<evidence type="ECO:0000256" key="7">
    <source>
        <dbReference type="ARBA" id="ARBA00022840"/>
    </source>
</evidence>
<keyword evidence="5" id="KW-0547">Nucleotide-binding</keyword>
<evidence type="ECO:0000256" key="6">
    <source>
        <dbReference type="ARBA" id="ARBA00022777"/>
    </source>
</evidence>
<gene>
    <name evidence="12" type="ORF">AQUCO_00400045v1</name>
</gene>
<dbReference type="OrthoDB" id="432483at2759"/>
<dbReference type="PROSITE" id="PS00108">
    <property type="entry name" value="PROTEIN_KINASE_ST"/>
    <property type="match status" value="1"/>
</dbReference>
<dbReference type="AlphaFoldDB" id="A0A2G5ET41"/>
<protein>
    <recommendedName>
        <fullName evidence="2">non-specific serine/threonine protein kinase</fullName>
        <ecNumber evidence="2">2.7.11.1</ecNumber>
    </recommendedName>
</protein>
<dbReference type="InParanoid" id="A0A2G5ET41"/>
<evidence type="ECO:0000256" key="10">
    <source>
        <dbReference type="SAM" id="MobiDB-lite"/>
    </source>
</evidence>
<comment type="similarity">
    <text evidence="1">Belongs to the protein kinase superfamily. AGC Ser/Thr protein kinase family.</text>
</comment>
<keyword evidence="4" id="KW-0808">Transferase</keyword>
<name>A0A2G5ET41_AQUCA</name>
<evidence type="ECO:0000256" key="8">
    <source>
        <dbReference type="ARBA" id="ARBA00047899"/>
    </source>
</evidence>
<keyword evidence="7" id="KW-0067">ATP-binding</keyword>
<dbReference type="SMART" id="SM00220">
    <property type="entry name" value="S_TKc"/>
    <property type="match status" value="1"/>
</dbReference>
<dbReference type="InterPro" id="IPR008271">
    <property type="entry name" value="Ser/Thr_kinase_AS"/>
</dbReference>
<dbReference type="FunFam" id="3.30.200.20:FF:000753">
    <property type="entry name" value="Serine/Threonine Kinase"/>
    <property type="match status" value="1"/>
</dbReference>
<dbReference type="InterPro" id="IPR011009">
    <property type="entry name" value="Kinase-like_dom_sf"/>
</dbReference>
<sequence>MGQFPETCEIVELREGFTSEHWKDSNSPNCGSVLDTRAENISMQKLEHTLEDDINKLFETIKLRASARALGPSGHYGLKNQFRSGASKGIGISESVTLKQALRGLCISHASEIAAMKRLSKSKVRSSNVSEAGAIRSRYRAVVVEANDSGYPLGEGKRSLVEISLVPETSKLNTSKKISLQAQREKSLSSSTHPSPKFADTSTTEVSMIKAPEEVEIVSVPKKVGRHRSTLRLEQDGKLKSAESIPNSNSSNRIAQVNKNVSSSTDIGKKTALHKFGKNLKLSSFVGRKVSKSASNSPSVVKPVQKSKCCLNHETKTEASSACTSSSICNGGDINDMCQGTNTSVCQAYDCNQNVAKESPPAPSGGCLYLELNSSNADSRANISAFSDSCNRGNFDAKTSMVSRSKEPADFTQSSKSSCCEYSNSTCISEESNFYGSTSSRSRPHMSKDLRWDAIHHVEMHHGSIGMKHFKLLKQLGCGDVGTVYLAELTGTNCLFAVKVIDNESLDSKKKTSRALTERDILQMLDHPFLPTLYSHFTTNKFSILVMEYCPGGDLHILRQKQPGRVFTEQVARFYVAEVLVALEYLHLLGIVYRDLKPENILVREDGHVMLSDFDLSLRCTMRPSIIKTSSSIIVPSKRTSCPCINSSCIHPFCLQPSWVPVPCFTPRLVSLPTEAWMLKSHLSDKAPQLLAEPTSARSNSFVGTHEYLAPEIIRGQGHGNAVDWWTFGIFLYELLFGTTPFKGSGNDETLANVVMHSLKFPKSPSISSQAKDLIRGLLIKEPENRFGSVKGAAEIRQHPFFEGLNWALIRCVAPPIVPKSCDTGVPLLAASENSKFVDYKNYPEEHPEIELF</sequence>
<dbReference type="GO" id="GO:0005524">
    <property type="term" value="F:ATP binding"/>
    <property type="evidence" value="ECO:0007669"/>
    <property type="project" value="UniProtKB-KW"/>
</dbReference>
<dbReference type="Proteomes" id="UP000230069">
    <property type="component" value="Unassembled WGS sequence"/>
</dbReference>
<feature type="domain" description="Protein kinase" evidence="11">
    <location>
        <begin position="470"/>
        <end position="802"/>
    </location>
</feature>
<dbReference type="Pfam" id="PF00069">
    <property type="entry name" value="Pkinase"/>
    <property type="match status" value="2"/>
</dbReference>
<dbReference type="SUPFAM" id="SSF56112">
    <property type="entry name" value="Protein kinase-like (PK-like)"/>
    <property type="match status" value="1"/>
</dbReference>
<keyword evidence="13" id="KW-1185">Reference proteome</keyword>
<evidence type="ECO:0000256" key="4">
    <source>
        <dbReference type="ARBA" id="ARBA00022679"/>
    </source>
</evidence>
<evidence type="ECO:0000256" key="1">
    <source>
        <dbReference type="ARBA" id="ARBA00009903"/>
    </source>
</evidence>
<dbReference type="EC" id="2.7.11.1" evidence="2"/>
<dbReference type="PANTHER" id="PTHR45637">
    <property type="entry name" value="FLIPPASE KINASE 1-RELATED"/>
    <property type="match status" value="1"/>
</dbReference>
<reference evidence="12 13" key="1">
    <citation type="submission" date="2017-09" db="EMBL/GenBank/DDBJ databases">
        <title>WGS assembly of Aquilegia coerulea Goldsmith.</title>
        <authorList>
            <person name="Hodges S."/>
            <person name="Kramer E."/>
            <person name="Nordborg M."/>
            <person name="Tomkins J."/>
            <person name="Borevitz J."/>
            <person name="Derieg N."/>
            <person name="Yan J."/>
            <person name="Mihaltcheva S."/>
            <person name="Hayes R.D."/>
            <person name="Rokhsar D."/>
        </authorList>
    </citation>
    <scope>NUCLEOTIDE SEQUENCE [LARGE SCALE GENOMIC DNA]</scope>
    <source>
        <strain evidence="13">cv. Goldsmith</strain>
    </source>
</reference>
<dbReference type="Gene3D" id="3.30.200.20">
    <property type="entry name" value="Phosphorylase Kinase, domain 1"/>
    <property type="match status" value="1"/>
</dbReference>
<dbReference type="STRING" id="218851.A0A2G5ET41"/>
<feature type="region of interest" description="Disordered" evidence="10">
    <location>
        <begin position="233"/>
        <end position="264"/>
    </location>
</feature>
<evidence type="ECO:0000256" key="9">
    <source>
        <dbReference type="ARBA" id="ARBA00048679"/>
    </source>
</evidence>
<dbReference type="CDD" id="cd05574">
    <property type="entry name" value="STKc_phototropin_like"/>
    <property type="match status" value="1"/>
</dbReference>
<evidence type="ECO:0000256" key="5">
    <source>
        <dbReference type="ARBA" id="ARBA00022741"/>
    </source>
</evidence>
<dbReference type="FunCoup" id="A0A2G5ET41">
    <property type="interactions" value="655"/>
</dbReference>
<proteinExistence type="inferred from homology"/>
<dbReference type="InterPro" id="IPR000719">
    <property type="entry name" value="Prot_kinase_dom"/>
</dbReference>
<dbReference type="FunFam" id="1.10.510.10:FF:000020">
    <property type="entry name" value="serine/threonine-protein kinase D6PK-like"/>
    <property type="match status" value="1"/>
</dbReference>
<feature type="compositionally biased region" description="Polar residues" evidence="10">
    <location>
        <begin position="244"/>
        <end position="264"/>
    </location>
</feature>
<evidence type="ECO:0000256" key="3">
    <source>
        <dbReference type="ARBA" id="ARBA00022527"/>
    </source>
</evidence>
<comment type="catalytic activity">
    <reaction evidence="8">
        <text>L-threonyl-[protein] + ATP = O-phospho-L-threonyl-[protein] + ADP + H(+)</text>
        <dbReference type="Rhea" id="RHEA:46608"/>
        <dbReference type="Rhea" id="RHEA-COMP:11060"/>
        <dbReference type="Rhea" id="RHEA-COMP:11605"/>
        <dbReference type="ChEBI" id="CHEBI:15378"/>
        <dbReference type="ChEBI" id="CHEBI:30013"/>
        <dbReference type="ChEBI" id="CHEBI:30616"/>
        <dbReference type="ChEBI" id="CHEBI:61977"/>
        <dbReference type="ChEBI" id="CHEBI:456216"/>
        <dbReference type="EC" id="2.7.11.1"/>
    </reaction>
</comment>
<dbReference type="EMBL" id="KZ305021">
    <property type="protein sequence ID" value="PIA58918.1"/>
    <property type="molecule type" value="Genomic_DNA"/>
</dbReference>
<dbReference type="Gene3D" id="1.10.510.10">
    <property type="entry name" value="Transferase(Phosphotransferase) domain 1"/>
    <property type="match status" value="1"/>
</dbReference>
<accession>A0A2G5ET41</accession>
<dbReference type="GO" id="GO:0004674">
    <property type="term" value="F:protein serine/threonine kinase activity"/>
    <property type="evidence" value="ECO:0007669"/>
    <property type="project" value="UniProtKB-KW"/>
</dbReference>
<comment type="catalytic activity">
    <reaction evidence="9">
        <text>L-seryl-[protein] + ATP = O-phospho-L-seryl-[protein] + ADP + H(+)</text>
        <dbReference type="Rhea" id="RHEA:17989"/>
        <dbReference type="Rhea" id="RHEA-COMP:9863"/>
        <dbReference type="Rhea" id="RHEA-COMP:11604"/>
        <dbReference type="ChEBI" id="CHEBI:15378"/>
        <dbReference type="ChEBI" id="CHEBI:29999"/>
        <dbReference type="ChEBI" id="CHEBI:30616"/>
        <dbReference type="ChEBI" id="CHEBI:83421"/>
        <dbReference type="ChEBI" id="CHEBI:456216"/>
        <dbReference type="EC" id="2.7.11.1"/>
    </reaction>
</comment>
<organism evidence="12 13">
    <name type="scientific">Aquilegia coerulea</name>
    <name type="common">Rocky mountain columbine</name>
    <dbReference type="NCBI Taxonomy" id="218851"/>
    <lineage>
        <taxon>Eukaryota</taxon>
        <taxon>Viridiplantae</taxon>
        <taxon>Streptophyta</taxon>
        <taxon>Embryophyta</taxon>
        <taxon>Tracheophyta</taxon>
        <taxon>Spermatophyta</taxon>
        <taxon>Magnoliopsida</taxon>
        <taxon>Ranunculales</taxon>
        <taxon>Ranunculaceae</taxon>
        <taxon>Thalictroideae</taxon>
        <taxon>Aquilegia</taxon>
    </lineage>
</organism>
<evidence type="ECO:0000259" key="11">
    <source>
        <dbReference type="PROSITE" id="PS50011"/>
    </source>
</evidence>
<keyword evidence="3" id="KW-0723">Serine/threonine-protein kinase</keyword>
<evidence type="ECO:0000256" key="2">
    <source>
        <dbReference type="ARBA" id="ARBA00012513"/>
    </source>
</evidence>
<dbReference type="FunFam" id="1.10.510.10:FF:000028">
    <property type="entry name" value="serine/threonine-protein kinase D6PK-like"/>
    <property type="match status" value="1"/>
</dbReference>
<evidence type="ECO:0000313" key="12">
    <source>
        <dbReference type="EMBL" id="PIA58918.1"/>
    </source>
</evidence>
<evidence type="ECO:0000313" key="13">
    <source>
        <dbReference type="Proteomes" id="UP000230069"/>
    </source>
</evidence>
<keyword evidence="6" id="KW-0418">Kinase</keyword>
<feature type="region of interest" description="Disordered" evidence="10">
    <location>
        <begin position="174"/>
        <end position="205"/>
    </location>
</feature>